<dbReference type="NCBIfam" id="TIGR00754">
    <property type="entry name" value="bfr"/>
    <property type="match status" value="1"/>
</dbReference>
<proteinExistence type="inferred from homology"/>
<evidence type="ECO:0000256" key="2">
    <source>
        <dbReference type="ARBA" id="ARBA00008093"/>
    </source>
</evidence>
<dbReference type="GO" id="GO:0020037">
    <property type="term" value="F:heme binding"/>
    <property type="evidence" value="ECO:0007669"/>
    <property type="project" value="TreeGrafter"/>
</dbReference>
<feature type="binding site" evidence="9">
    <location>
        <position position="131"/>
    </location>
    <ligand>
        <name>Fe cation</name>
        <dbReference type="ChEBI" id="CHEBI:24875"/>
        <label>2</label>
    </ligand>
</feature>
<dbReference type="AlphaFoldDB" id="A0A2G6PEI2"/>
<dbReference type="InterPro" id="IPR009040">
    <property type="entry name" value="Ferritin-like_diiron"/>
</dbReference>
<dbReference type="EC" id="1.16.3.1" evidence="8"/>
<dbReference type="GO" id="GO:0005829">
    <property type="term" value="C:cytosol"/>
    <property type="evidence" value="ECO:0007669"/>
    <property type="project" value="TreeGrafter"/>
</dbReference>
<dbReference type="GO" id="GO:0004322">
    <property type="term" value="F:ferroxidase activity"/>
    <property type="evidence" value="ECO:0007669"/>
    <property type="project" value="UniProtKB-EC"/>
</dbReference>
<comment type="caution">
    <text evidence="11">The sequence shown here is derived from an EMBL/GenBank/DDBJ whole genome shotgun (WGS) entry which is preliminary data.</text>
</comment>
<evidence type="ECO:0000256" key="4">
    <source>
        <dbReference type="ARBA" id="ARBA00022617"/>
    </source>
</evidence>
<evidence type="ECO:0000256" key="9">
    <source>
        <dbReference type="PIRSR" id="PIRSR002560-1"/>
    </source>
</evidence>
<dbReference type="InterPro" id="IPR012347">
    <property type="entry name" value="Ferritin-like"/>
</dbReference>
<dbReference type="GO" id="GO:0006879">
    <property type="term" value="P:intracellular iron ion homeostasis"/>
    <property type="evidence" value="ECO:0007669"/>
    <property type="project" value="UniProtKB-KW"/>
</dbReference>
<organism evidence="11 12">
    <name type="scientific">Candidatus Contendibacter odensensis</name>
    <dbReference type="NCBI Taxonomy" id="1400860"/>
    <lineage>
        <taxon>Bacteria</taxon>
        <taxon>Pseudomonadati</taxon>
        <taxon>Pseudomonadota</taxon>
        <taxon>Gammaproteobacteria</taxon>
        <taxon>Candidatus Competibacteraceae</taxon>
        <taxon>Candidatus Contendibacter</taxon>
    </lineage>
</organism>
<keyword evidence="5 8" id="KW-0479">Metal-binding</keyword>
<comment type="catalytic activity">
    <reaction evidence="8">
        <text>4 Fe(2+) + O2 + 4 H(+) = 4 Fe(3+) + 2 H2O</text>
        <dbReference type="Rhea" id="RHEA:11148"/>
        <dbReference type="ChEBI" id="CHEBI:15377"/>
        <dbReference type="ChEBI" id="CHEBI:15378"/>
        <dbReference type="ChEBI" id="CHEBI:15379"/>
        <dbReference type="ChEBI" id="CHEBI:29033"/>
        <dbReference type="ChEBI" id="CHEBI:29034"/>
        <dbReference type="EC" id="1.16.3.1"/>
    </reaction>
</comment>
<evidence type="ECO:0000256" key="8">
    <source>
        <dbReference type="PIRNR" id="PIRNR002560"/>
    </source>
</evidence>
<evidence type="ECO:0000256" key="5">
    <source>
        <dbReference type="ARBA" id="ARBA00022723"/>
    </source>
</evidence>
<sequence length="154" mass="16981">MKDSAKVIEDLNKVLKNELGAINQYVLHTCMLESGGINTPGQYECGASSIDEMKHADQLIQRTLDLEGLPNSQDLGKLYTGENVDEIFRGDLKLEHAAHPPYHEAAAYCENCGDTVTRDPLASIFANEETHIGWLETQPGLIGRSLPVYLQAQL</sequence>
<dbReference type="PROSITE" id="PS50905">
    <property type="entry name" value="FERRITIN_LIKE"/>
    <property type="match status" value="1"/>
</dbReference>
<keyword evidence="3 8" id="KW-0409">Iron storage</keyword>
<comment type="cofactor">
    <cofactor evidence="1">
        <name>heme b</name>
        <dbReference type="ChEBI" id="CHEBI:60344"/>
    </cofactor>
</comment>
<reference evidence="11 12" key="1">
    <citation type="submission" date="2017-10" db="EMBL/GenBank/DDBJ databases">
        <title>Novel microbial diversity and functional potential in the marine mammal oral microbiome.</title>
        <authorList>
            <person name="Dudek N.K."/>
            <person name="Sun C.L."/>
            <person name="Burstein D."/>
            <person name="Kantor R.S."/>
            <person name="Aliaga Goltsman D.S."/>
            <person name="Bik E.M."/>
            <person name="Thomas B.C."/>
            <person name="Banfield J.F."/>
            <person name="Relman D.A."/>
        </authorList>
    </citation>
    <scope>NUCLEOTIDE SEQUENCE [LARGE SCALE GENOMIC DNA]</scope>
    <source>
        <strain evidence="11">DOLJORAL78_50_517</strain>
    </source>
</reference>
<feature type="binding site" evidence="9">
    <location>
        <position position="52"/>
    </location>
    <ligand>
        <name>Fe cation</name>
        <dbReference type="ChEBI" id="CHEBI:24875"/>
        <label>1</label>
    </ligand>
</feature>
<protein>
    <recommendedName>
        <fullName evidence="8">Bacterioferritin</fullName>
        <ecNumber evidence="8">1.16.3.1</ecNumber>
    </recommendedName>
</protein>
<dbReference type="PIRSF" id="PIRSF002560">
    <property type="entry name" value="Bacterioferritin"/>
    <property type="match status" value="1"/>
</dbReference>
<evidence type="ECO:0000259" key="10">
    <source>
        <dbReference type="PROSITE" id="PS50905"/>
    </source>
</evidence>
<comment type="catalytic activity">
    <reaction evidence="7">
        <text>Fe(2+)(in) = Fe(2+)(out)</text>
        <dbReference type="Rhea" id="RHEA:28486"/>
        <dbReference type="ChEBI" id="CHEBI:29033"/>
    </reaction>
</comment>
<evidence type="ECO:0000256" key="3">
    <source>
        <dbReference type="ARBA" id="ARBA00022434"/>
    </source>
</evidence>
<feature type="binding site" evidence="9">
    <location>
        <position position="55"/>
    </location>
    <ligand>
        <name>Fe cation</name>
        <dbReference type="ChEBI" id="CHEBI:24875"/>
        <label>1</label>
    </ligand>
</feature>
<dbReference type="Proteomes" id="UP000229278">
    <property type="component" value="Unassembled WGS sequence"/>
</dbReference>
<gene>
    <name evidence="11" type="primary">bfr</name>
    <name evidence="11" type="ORF">CSA09_04295</name>
</gene>
<dbReference type="InterPro" id="IPR009078">
    <property type="entry name" value="Ferritin-like_SF"/>
</dbReference>
<dbReference type="SUPFAM" id="SSF47240">
    <property type="entry name" value="Ferritin-like"/>
    <property type="match status" value="1"/>
</dbReference>
<comment type="similarity">
    <text evidence="2 8">Belongs to the bacterioferritin family.</text>
</comment>
<dbReference type="PRINTS" id="PR00601">
    <property type="entry name" value="BACFERRITIN"/>
</dbReference>
<evidence type="ECO:0000313" key="12">
    <source>
        <dbReference type="Proteomes" id="UP000229278"/>
    </source>
</evidence>
<accession>A0A2G6PEI2</accession>
<dbReference type="Pfam" id="PF00210">
    <property type="entry name" value="Ferritin"/>
    <property type="match status" value="1"/>
</dbReference>
<feature type="domain" description="Ferritin-like diiron" evidence="10">
    <location>
        <begin position="1"/>
        <end position="146"/>
    </location>
</feature>
<feature type="binding site" evidence="9">
    <location>
        <position position="18"/>
    </location>
    <ligand>
        <name>Fe cation</name>
        <dbReference type="ChEBI" id="CHEBI:24875"/>
        <label>1</label>
    </ligand>
</feature>
<feature type="binding site" evidence="9">
    <location>
        <position position="128"/>
    </location>
    <ligand>
        <name>Fe cation</name>
        <dbReference type="ChEBI" id="CHEBI:24875"/>
        <label>2</label>
    </ligand>
</feature>
<name>A0A2G6PEI2_9GAMM</name>
<dbReference type="InterPro" id="IPR002024">
    <property type="entry name" value="Bacterioferritin"/>
</dbReference>
<dbReference type="GO" id="GO:0006826">
    <property type="term" value="P:iron ion transport"/>
    <property type="evidence" value="ECO:0007669"/>
    <property type="project" value="InterPro"/>
</dbReference>
<feature type="binding site" description="axial binding residue" evidence="9">
    <location>
        <position position="53"/>
    </location>
    <ligand>
        <name>heme b</name>
        <dbReference type="ChEBI" id="CHEBI:60344"/>
        <note>ligand shared between dimeric partners</note>
    </ligand>
    <ligandPart>
        <name>Fe</name>
        <dbReference type="ChEBI" id="CHEBI:18248"/>
    </ligandPart>
</feature>
<comment type="function">
    <text evidence="8">Iron-storage protein, whose ferroxidase center binds Fe(2+), oxidizes it using dioxygen to Fe(3+), and participates in the subsequent Fe(3+) oxide mineral core formation within the central cavity of the BFR protein shell.</text>
</comment>
<dbReference type="InterPro" id="IPR008331">
    <property type="entry name" value="Ferritin_DPS_dom"/>
</dbReference>
<evidence type="ECO:0000256" key="7">
    <source>
        <dbReference type="ARBA" id="ARBA00036243"/>
    </source>
</evidence>
<evidence type="ECO:0000256" key="6">
    <source>
        <dbReference type="ARBA" id="ARBA00023004"/>
    </source>
</evidence>
<keyword evidence="6 8" id="KW-0408">Iron</keyword>
<keyword evidence="4" id="KW-0349">Heme</keyword>
<dbReference type="GO" id="GO:0008199">
    <property type="term" value="F:ferric iron binding"/>
    <property type="evidence" value="ECO:0007669"/>
    <property type="project" value="InterPro"/>
</dbReference>
<dbReference type="PANTHER" id="PTHR30295">
    <property type="entry name" value="BACTERIOFERRITIN"/>
    <property type="match status" value="1"/>
</dbReference>
<feature type="binding site" evidence="9">
    <location>
        <position position="95"/>
    </location>
    <ligand>
        <name>Fe cation</name>
        <dbReference type="ChEBI" id="CHEBI:24875"/>
        <label>2</label>
    </ligand>
</feature>
<evidence type="ECO:0000313" key="11">
    <source>
        <dbReference type="EMBL" id="PIE82955.1"/>
    </source>
</evidence>
<dbReference type="PANTHER" id="PTHR30295:SF0">
    <property type="entry name" value="BACTERIOFERRITIN"/>
    <property type="match status" value="1"/>
</dbReference>
<dbReference type="CDD" id="cd00907">
    <property type="entry name" value="Bacterioferritin"/>
    <property type="match status" value="1"/>
</dbReference>
<evidence type="ECO:0000256" key="1">
    <source>
        <dbReference type="ARBA" id="ARBA00001970"/>
    </source>
</evidence>
<feature type="binding site" evidence="9">
    <location>
        <position position="51"/>
    </location>
    <ligand>
        <name>Fe cation</name>
        <dbReference type="ChEBI" id="CHEBI:24875"/>
        <label>3</label>
    </ligand>
</feature>
<dbReference type="Gene3D" id="1.20.1260.10">
    <property type="match status" value="1"/>
</dbReference>
<feature type="binding site" evidence="9">
    <location>
        <position position="128"/>
    </location>
    <ligand>
        <name>Fe cation</name>
        <dbReference type="ChEBI" id="CHEBI:24875"/>
        <label>1</label>
    </ligand>
</feature>
<dbReference type="EMBL" id="PDTV01000010">
    <property type="protein sequence ID" value="PIE82955.1"/>
    <property type="molecule type" value="Genomic_DNA"/>
</dbReference>
<feature type="binding site" evidence="9">
    <location>
        <position position="52"/>
    </location>
    <ligand>
        <name>Fe cation</name>
        <dbReference type="ChEBI" id="CHEBI:24875"/>
        <label>2</label>
    </ligand>
</feature>